<keyword evidence="5" id="KW-0547">Nucleotide-binding</keyword>
<evidence type="ECO:0000256" key="1">
    <source>
        <dbReference type="ARBA" id="ARBA00004479"/>
    </source>
</evidence>
<keyword evidence="8 10" id="KW-0456">Lyase</keyword>
<dbReference type="CDD" id="cd07302">
    <property type="entry name" value="CHD"/>
    <property type="match status" value="1"/>
</dbReference>
<dbReference type="InterPro" id="IPR029787">
    <property type="entry name" value="Nucleotide_cyclase"/>
</dbReference>
<dbReference type="GO" id="GO:0000166">
    <property type="term" value="F:nucleotide binding"/>
    <property type="evidence" value="ECO:0007669"/>
    <property type="project" value="UniProtKB-KW"/>
</dbReference>
<dbReference type="FunFam" id="3.30.70.1230:FF:000030">
    <property type="entry name" value="Si:ch211-215j19.12"/>
    <property type="match status" value="1"/>
</dbReference>
<dbReference type="OrthoDB" id="60033at2759"/>
<dbReference type="Pfam" id="PF00211">
    <property type="entry name" value="Guanylate_cyc"/>
    <property type="match status" value="1"/>
</dbReference>
<evidence type="ECO:0000256" key="4">
    <source>
        <dbReference type="ARBA" id="ARBA00022729"/>
    </source>
</evidence>
<dbReference type="AlphaFoldDB" id="A0A2R2MSE0"/>
<evidence type="ECO:0000256" key="2">
    <source>
        <dbReference type="ARBA" id="ARBA00012202"/>
    </source>
</evidence>
<dbReference type="Proteomes" id="UP000085678">
    <property type="component" value="Unplaced"/>
</dbReference>
<evidence type="ECO:0000256" key="10">
    <source>
        <dbReference type="RuleBase" id="RU000405"/>
    </source>
</evidence>
<dbReference type="InterPro" id="IPR018297">
    <property type="entry name" value="A/G_cyclase_CS"/>
</dbReference>
<dbReference type="KEGG" id="lak:106179002"/>
<dbReference type="SMART" id="SM00044">
    <property type="entry name" value="CYCc"/>
    <property type="match status" value="1"/>
</dbReference>
<dbReference type="InterPro" id="IPR011645">
    <property type="entry name" value="HNOB_dom_associated"/>
</dbReference>
<evidence type="ECO:0000256" key="6">
    <source>
        <dbReference type="ARBA" id="ARBA00022989"/>
    </source>
</evidence>
<keyword evidence="12" id="KW-1185">Reference proteome</keyword>
<gene>
    <name evidence="13" type="primary">LOC106179002</name>
</gene>
<keyword evidence="3" id="KW-0812">Transmembrane</keyword>
<keyword evidence="6" id="KW-1133">Transmembrane helix</keyword>
<reference evidence="13" key="1">
    <citation type="submission" date="2025-08" db="UniProtKB">
        <authorList>
            <consortium name="RefSeq"/>
        </authorList>
    </citation>
    <scope>IDENTIFICATION</scope>
    <source>
        <tissue evidence="13">Gonads</tissue>
    </source>
</reference>
<name>A0A2R2MSE0_LINAN</name>
<sequence length="195" mass="21641">MKTLKVYAGKVSQKTKELAIEKKRTETLLHRMLPPSVADQLKKKNEVSAEHFESVTIYFSDIVSFTDMASKSTPNQVIIMLNGLYSMFDGCIDHYDVYKVETIGDAYMVVSGLPEPNADKHATEIALMSLELMKLVNSFQIPHLPGERLRIRIGIHSGPVAAGVVGLKMPRYCLFGDTVNTASRMESTGKGEKNC</sequence>
<evidence type="ECO:0000256" key="5">
    <source>
        <dbReference type="ARBA" id="ARBA00022741"/>
    </source>
</evidence>
<dbReference type="SUPFAM" id="SSF55073">
    <property type="entry name" value="Nucleotide cyclase"/>
    <property type="match status" value="1"/>
</dbReference>
<dbReference type="EC" id="4.6.1.2" evidence="2"/>
<keyword evidence="9" id="KW-0141">cGMP biosynthesis</keyword>
<dbReference type="Gene3D" id="6.10.250.780">
    <property type="match status" value="1"/>
</dbReference>
<evidence type="ECO:0000256" key="3">
    <source>
        <dbReference type="ARBA" id="ARBA00022692"/>
    </source>
</evidence>
<evidence type="ECO:0000256" key="7">
    <source>
        <dbReference type="ARBA" id="ARBA00023136"/>
    </source>
</evidence>
<dbReference type="GO" id="GO:0005886">
    <property type="term" value="C:plasma membrane"/>
    <property type="evidence" value="ECO:0007669"/>
    <property type="project" value="TreeGrafter"/>
</dbReference>
<evidence type="ECO:0000259" key="11">
    <source>
        <dbReference type="PROSITE" id="PS50125"/>
    </source>
</evidence>
<dbReference type="PANTHER" id="PTHR11920">
    <property type="entry name" value="GUANYLYL CYCLASE"/>
    <property type="match status" value="1"/>
</dbReference>
<dbReference type="Gene3D" id="3.30.70.1230">
    <property type="entry name" value="Nucleotide cyclase"/>
    <property type="match status" value="1"/>
</dbReference>
<protein>
    <recommendedName>
        <fullName evidence="2">guanylate cyclase</fullName>
        <ecNumber evidence="2">4.6.1.2</ecNumber>
    </recommendedName>
</protein>
<dbReference type="STRING" id="7574.A0A2R2MSE0"/>
<dbReference type="GO" id="GO:0035556">
    <property type="term" value="P:intracellular signal transduction"/>
    <property type="evidence" value="ECO:0007669"/>
    <property type="project" value="InterPro"/>
</dbReference>
<dbReference type="PANTHER" id="PTHR11920:SF501">
    <property type="entry name" value="GUANYLATE CYCLASE 32E"/>
    <property type="match status" value="1"/>
</dbReference>
<dbReference type="GO" id="GO:0004383">
    <property type="term" value="F:guanylate cyclase activity"/>
    <property type="evidence" value="ECO:0007669"/>
    <property type="project" value="UniProtKB-EC"/>
</dbReference>
<keyword evidence="4" id="KW-0732">Signal</keyword>
<dbReference type="RefSeq" id="XP_023933180.1">
    <property type="nucleotide sequence ID" value="XM_024077412.1"/>
</dbReference>
<dbReference type="PROSITE" id="PS50125">
    <property type="entry name" value="GUANYLATE_CYCLASE_2"/>
    <property type="match status" value="1"/>
</dbReference>
<organism evidence="12 13">
    <name type="scientific">Lingula anatina</name>
    <name type="common">Brachiopod</name>
    <name type="synonym">Lingula unguis</name>
    <dbReference type="NCBI Taxonomy" id="7574"/>
    <lineage>
        <taxon>Eukaryota</taxon>
        <taxon>Metazoa</taxon>
        <taxon>Spiralia</taxon>
        <taxon>Lophotrochozoa</taxon>
        <taxon>Brachiopoda</taxon>
        <taxon>Linguliformea</taxon>
        <taxon>Lingulata</taxon>
        <taxon>Lingulida</taxon>
        <taxon>Linguloidea</taxon>
        <taxon>Lingulidae</taxon>
        <taxon>Lingula</taxon>
    </lineage>
</organism>
<proteinExistence type="inferred from homology"/>
<dbReference type="GO" id="GO:0001653">
    <property type="term" value="F:peptide receptor activity"/>
    <property type="evidence" value="ECO:0007669"/>
    <property type="project" value="TreeGrafter"/>
</dbReference>
<accession>A0A2R2MSE0</accession>
<dbReference type="GO" id="GO:0004016">
    <property type="term" value="F:adenylate cyclase activity"/>
    <property type="evidence" value="ECO:0007669"/>
    <property type="project" value="TreeGrafter"/>
</dbReference>
<dbReference type="InterPro" id="IPR050401">
    <property type="entry name" value="Cyclic_nucleotide_synthase"/>
</dbReference>
<feature type="domain" description="Guanylate cyclase" evidence="11">
    <location>
        <begin position="56"/>
        <end position="186"/>
    </location>
</feature>
<comment type="similarity">
    <text evidence="10">Belongs to the adenylyl cyclase class-4/guanylyl cyclase family.</text>
</comment>
<dbReference type="PROSITE" id="PS00452">
    <property type="entry name" value="GUANYLATE_CYCLASE_1"/>
    <property type="match status" value="1"/>
</dbReference>
<dbReference type="GO" id="GO:0007168">
    <property type="term" value="P:receptor guanylyl cyclase signaling pathway"/>
    <property type="evidence" value="ECO:0007669"/>
    <property type="project" value="TreeGrafter"/>
</dbReference>
<comment type="subcellular location">
    <subcellularLocation>
        <location evidence="1">Membrane</location>
        <topology evidence="1">Single-pass type I membrane protein</topology>
    </subcellularLocation>
</comment>
<dbReference type="InParanoid" id="A0A2R2MSE0"/>
<dbReference type="Pfam" id="PF07701">
    <property type="entry name" value="HNOBA"/>
    <property type="match status" value="1"/>
</dbReference>
<keyword evidence="7" id="KW-0472">Membrane</keyword>
<evidence type="ECO:0000256" key="8">
    <source>
        <dbReference type="ARBA" id="ARBA00023239"/>
    </source>
</evidence>
<evidence type="ECO:0000313" key="13">
    <source>
        <dbReference type="RefSeq" id="XP_023933180.1"/>
    </source>
</evidence>
<evidence type="ECO:0000256" key="9">
    <source>
        <dbReference type="ARBA" id="ARBA00023293"/>
    </source>
</evidence>
<evidence type="ECO:0000313" key="12">
    <source>
        <dbReference type="Proteomes" id="UP000085678"/>
    </source>
</evidence>
<dbReference type="GeneID" id="106179002"/>
<dbReference type="InterPro" id="IPR001054">
    <property type="entry name" value="A/G_cyclase"/>
</dbReference>